<comment type="subcellular location">
    <subcellularLocation>
        <location evidence="1">Periplasm</location>
    </subcellularLocation>
</comment>
<evidence type="ECO:0000256" key="2">
    <source>
        <dbReference type="ARBA" id="ARBA00008520"/>
    </source>
</evidence>
<dbReference type="OrthoDB" id="9804061at2"/>
<comment type="similarity">
    <text evidence="2">Belongs to the bacterial solute-binding protein 1 family.</text>
</comment>
<feature type="chain" id="PRO_5017463556" evidence="4">
    <location>
        <begin position="29"/>
        <end position="445"/>
    </location>
</feature>
<evidence type="ECO:0000256" key="4">
    <source>
        <dbReference type="SAM" id="SignalP"/>
    </source>
</evidence>
<reference evidence="6" key="1">
    <citation type="submission" date="2018-09" db="EMBL/GenBank/DDBJ databases">
        <authorList>
            <person name="Tuo L."/>
        </authorList>
    </citation>
    <scope>NUCLEOTIDE SEQUENCE [LARGE SCALE GENOMIC DNA]</scope>
    <source>
        <strain evidence="6">M2BS4Y-1</strain>
    </source>
</reference>
<dbReference type="EMBL" id="QYRN01000007">
    <property type="protein sequence ID" value="RIX99671.1"/>
    <property type="molecule type" value="Genomic_DNA"/>
</dbReference>
<dbReference type="RefSeq" id="WP_119540802.1">
    <property type="nucleotide sequence ID" value="NZ_QYRN01000007.1"/>
</dbReference>
<evidence type="ECO:0000313" key="6">
    <source>
        <dbReference type="Proteomes" id="UP000265750"/>
    </source>
</evidence>
<gene>
    <name evidence="5" type="ORF">D3218_14495</name>
</gene>
<organism evidence="5 6">
    <name type="scientific">Aureimonas flava</name>
    <dbReference type="NCBI Taxonomy" id="2320271"/>
    <lineage>
        <taxon>Bacteria</taxon>
        <taxon>Pseudomonadati</taxon>
        <taxon>Pseudomonadota</taxon>
        <taxon>Alphaproteobacteria</taxon>
        <taxon>Hyphomicrobiales</taxon>
        <taxon>Aurantimonadaceae</taxon>
        <taxon>Aureimonas</taxon>
    </lineage>
</organism>
<evidence type="ECO:0000313" key="5">
    <source>
        <dbReference type="EMBL" id="RIX99671.1"/>
    </source>
</evidence>
<dbReference type="SUPFAM" id="SSF53850">
    <property type="entry name" value="Periplasmic binding protein-like II"/>
    <property type="match status" value="1"/>
</dbReference>
<name>A0A3A1WQ59_9HYPH</name>
<accession>A0A3A1WQ59</accession>
<dbReference type="InterPro" id="IPR006059">
    <property type="entry name" value="SBP"/>
</dbReference>
<dbReference type="CDD" id="cd13585">
    <property type="entry name" value="PBP2_TMBP_like"/>
    <property type="match status" value="1"/>
</dbReference>
<dbReference type="Gene3D" id="3.40.190.10">
    <property type="entry name" value="Periplasmic binding protein-like II"/>
    <property type="match status" value="2"/>
</dbReference>
<dbReference type="Proteomes" id="UP000265750">
    <property type="component" value="Unassembled WGS sequence"/>
</dbReference>
<sequence>MTTRNATRGPLLAIGAACLLAGVGGAQAQQTTLTIGTVNNQDMIRMQRLTPEFEKANPDIKVTWVTLEENILRQRITTDIATKGGQFDIMTIGNYEVPIWSQKEWLAPLENLGADYDVDDLLPPIRNALSTDGKLYAAPFYGESVFTIYRKDLMEKAGLTMPEQPTFDFLMEAAAKLNDPSTGVYGICLRGKPGWGENMAFIGDLARSYGGNYFDANWKPQFDSDAWKTAVGNYVKVMQAYGPPGAAGNGFTENLALFAQGKCGLWVDATANGSFVANPKESTVADKVGFTQAPCGIENCPNGGANWLWSWSLAIPASSQKKDAAEKFIAWATDKKYQELVASRDGWSNVPPGSRTSLYQNEKYMSTTPFAAETLRAINAADPSKGPDKPYVGLQFAAIPEFAGIGTAVGQLIASALAGTTSVDQALSAAQAQATRDMTRAGYIK</sequence>
<proteinExistence type="inferred from homology"/>
<comment type="caution">
    <text evidence="5">The sequence shown here is derived from an EMBL/GenBank/DDBJ whole genome shotgun (WGS) entry which is preliminary data.</text>
</comment>
<keyword evidence="6" id="KW-1185">Reference proteome</keyword>
<feature type="signal peptide" evidence="4">
    <location>
        <begin position="1"/>
        <end position="28"/>
    </location>
</feature>
<dbReference type="PANTHER" id="PTHR43649">
    <property type="entry name" value="ARABINOSE-BINDING PROTEIN-RELATED"/>
    <property type="match status" value="1"/>
</dbReference>
<dbReference type="AlphaFoldDB" id="A0A3A1WQ59"/>
<dbReference type="InterPro" id="IPR050490">
    <property type="entry name" value="Bact_solute-bd_prot1"/>
</dbReference>
<dbReference type="GO" id="GO:0042597">
    <property type="term" value="C:periplasmic space"/>
    <property type="evidence" value="ECO:0007669"/>
    <property type="project" value="UniProtKB-SubCell"/>
</dbReference>
<evidence type="ECO:0000256" key="1">
    <source>
        <dbReference type="ARBA" id="ARBA00004418"/>
    </source>
</evidence>
<keyword evidence="3" id="KW-0574">Periplasm</keyword>
<dbReference type="PANTHER" id="PTHR43649:SF12">
    <property type="entry name" value="DIACETYLCHITOBIOSE BINDING PROTEIN DASA"/>
    <property type="match status" value="1"/>
</dbReference>
<keyword evidence="4" id="KW-0732">Signal</keyword>
<evidence type="ECO:0000256" key="3">
    <source>
        <dbReference type="ARBA" id="ARBA00022764"/>
    </source>
</evidence>
<protein>
    <submittedName>
        <fullName evidence="5">Sugar ABC transporter substrate-binding protein</fullName>
    </submittedName>
</protein>
<dbReference type="Pfam" id="PF01547">
    <property type="entry name" value="SBP_bac_1"/>
    <property type="match status" value="1"/>
</dbReference>